<dbReference type="Proteomes" id="UP001303473">
    <property type="component" value="Unassembled WGS sequence"/>
</dbReference>
<gene>
    <name evidence="2" type="ORF">QBC46DRAFT_303903</name>
</gene>
<sequence>MPCLRGIEISFSSEVTGEPFPEFPHPEGSSVQLLGRYNLQKHRLSTANLTPNSSAGSLCGSAQPQKTRPTISIYIPSIPGTPFSVKYAITQLPPPPCKLFFFRLLMNGRDVASWGIDLEDQRRGKIAKTLWAPCSQYDGRVGLEQRSFVFLAGQERKSVAEDGGLIQIQVFRARERYSRAPCLEEFRNHNNYGIAIPSVGLMSDPEDALYYSFHLMDAKDEPYATFKYHYRSWDNLEQLNIIPPAELQHLRSTLSFESISETMSGEDLDSQRSDEEPSSHVEYLDECVFNENQGQDEEDSIATSDQFQVPFPLQTPPELFSMPSTATLKMPQPSKVIRDKFTESYLHRPLPELPKDELEPSFALRRTSEASALSGVPSVTPSLVPYINQECIEDDEVEIGMAQPLHMARIDSASRIMLEETGIEDPAEHSFSDYNMSLPSTNDSAPLRPKTVSPSKYRPTTGSSFEYHLDQLTPTRDSTSSRSNRENIMCYGYESDMGQISVAKPRLTESEWMRRTPSPVKRTDDNTDFDMWSPRPQRRSLWPIGSPLKSPKRCSPTKWSPAKSFFSSLHRSKTSASKSADISNVKKGVLRKKVPESVLQSHL</sequence>
<feature type="region of interest" description="Disordered" evidence="1">
    <location>
        <begin position="438"/>
        <end position="463"/>
    </location>
</feature>
<feature type="compositionally biased region" description="Polar residues" evidence="1">
    <location>
        <begin position="452"/>
        <end position="463"/>
    </location>
</feature>
<evidence type="ECO:0000256" key="1">
    <source>
        <dbReference type="SAM" id="MobiDB-lite"/>
    </source>
</evidence>
<proteinExistence type="predicted"/>
<keyword evidence="3" id="KW-1185">Reference proteome</keyword>
<evidence type="ECO:0000313" key="2">
    <source>
        <dbReference type="EMBL" id="KAK3945137.1"/>
    </source>
</evidence>
<organism evidence="2 3">
    <name type="scientific">Diplogelasinospora grovesii</name>
    <dbReference type="NCBI Taxonomy" id="303347"/>
    <lineage>
        <taxon>Eukaryota</taxon>
        <taxon>Fungi</taxon>
        <taxon>Dikarya</taxon>
        <taxon>Ascomycota</taxon>
        <taxon>Pezizomycotina</taxon>
        <taxon>Sordariomycetes</taxon>
        <taxon>Sordariomycetidae</taxon>
        <taxon>Sordariales</taxon>
        <taxon>Diplogelasinosporaceae</taxon>
        <taxon>Diplogelasinospora</taxon>
    </lineage>
</organism>
<dbReference type="PANTHER" id="PTHR36223:SF1">
    <property type="entry name" value="TRANSCRIPTION ELONGATION FACTOR EAF N-TERMINAL DOMAIN-CONTAINING PROTEIN"/>
    <property type="match status" value="1"/>
</dbReference>
<feature type="region of interest" description="Disordered" evidence="1">
    <location>
        <begin position="517"/>
        <end position="603"/>
    </location>
</feature>
<comment type="caution">
    <text evidence="2">The sequence shown here is derived from an EMBL/GenBank/DDBJ whole genome shotgun (WGS) entry which is preliminary data.</text>
</comment>
<feature type="compositionally biased region" description="Polar residues" evidence="1">
    <location>
        <begin position="565"/>
        <end position="582"/>
    </location>
</feature>
<name>A0AAN6S8M6_9PEZI</name>
<accession>A0AAN6S8M6</accession>
<dbReference type="PANTHER" id="PTHR36223">
    <property type="entry name" value="BETA-LACTAMASE-TYPE TRANSPEPTIDASE FOLD DOMAIN CONTAINING PROTEIN"/>
    <property type="match status" value="1"/>
</dbReference>
<evidence type="ECO:0000313" key="3">
    <source>
        <dbReference type="Proteomes" id="UP001303473"/>
    </source>
</evidence>
<protein>
    <submittedName>
        <fullName evidence="2">Uncharacterized protein</fullName>
    </submittedName>
</protein>
<dbReference type="AlphaFoldDB" id="A0AAN6S8M6"/>
<reference evidence="3" key="1">
    <citation type="journal article" date="2023" name="Mol. Phylogenet. Evol.">
        <title>Genome-scale phylogeny and comparative genomics of the fungal order Sordariales.</title>
        <authorList>
            <person name="Hensen N."/>
            <person name="Bonometti L."/>
            <person name="Westerberg I."/>
            <person name="Brannstrom I.O."/>
            <person name="Guillou S."/>
            <person name="Cros-Aarteil S."/>
            <person name="Calhoun S."/>
            <person name="Haridas S."/>
            <person name="Kuo A."/>
            <person name="Mondo S."/>
            <person name="Pangilinan J."/>
            <person name="Riley R."/>
            <person name="LaButti K."/>
            <person name="Andreopoulos B."/>
            <person name="Lipzen A."/>
            <person name="Chen C."/>
            <person name="Yan M."/>
            <person name="Daum C."/>
            <person name="Ng V."/>
            <person name="Clum A."/>
            <person name="Steindorff A."/>
            <person name="Ohm R.A."/>
            <person name="Martin F."/>
            <person name="Silar P."/>
            <person name="Natvig D.O."/>
            <person name="Lalanne C."/>
            <person name="Gautier V."/>
            <person name="Ament-Velasquez S.L."/>
            <person name="Kruys A."/>
            <person name="Hutchinson M.I."/>
            <person name="Powell A.J."/>
            <person name="Barry K."/>
            <person name="Miller A.N."/>
            <person name="Grigoriev I.V."/>
            <person name="Debuchy R."/>
            <person name="Gladieux P."/>
            <person name="Hiltunen Thoren M."/>
            <person name="Johannesson H."/>
        </authorList>
    </citation>
    <scope>NUCLEOTIDE SEQUENCE [LARGE SCALE GENOMIC DNA]</scope>
    <source>
        <strain evidence="3">CBS 340.73</strain>
    </source>
</reference>
<dbReference type="EMBL" id="MU853756">
    <property type="protein sequence ID" value="KAK3945137.1"/>
    <property type="molecule type" value="Genomic_DNA"/>
</dbReference>